<dbReference type="InterPro" id="IPR001441">
    <property type="entry name" value="UPP_synth-like"/>
</dbReference>
<accession>A0A1Q5UA49</accession>
<comment type="caution">
    <text evidence="2">The sequence shown here is derived from an EMBL/GenBank/DDBJ whole genome shotgun (WGS) entry which is preliminary data.</text>
</comment>
<evidence type="ECO:0000313" key="3">
    <source>
        <dbReference type="EMBL" id="OKP09342.1"/>
    </source>
</evidence>
<evidence type="ECO:0000256" key="1">
    <source>
        <dbReference type="ARBA" id="ARBA00022679"/>
    </source>
</evidence>
<sequence>MFGVDNFKRDPNEIEDIMKIINDEVGKWVAPGGLAHRLEVCLSHCGERDMLKPDLLDVLDYAMDITRNYRRYASKRLFRKILRFDNSVGSK</sequence>
<evidence type="ECO:0000313" key="4">
    <source>
        <dbReference type="Proteomes" id="UP000186955"/>
    </source>
</evidence>
<dbReference type="Gene3D" id="3.40.1180.10">
    <property type="entry name" value="Decaprenyl diphosphate synthase-like"/>
    <property type="match status" value="1"/>
</dbReference>
<dbReference type="SUPFAM" id="SSF64005">
    <property type="entry name" value="Undecaprenyl diphosphate synthase"/>
    <property type="match status" value="1"/>
</dbReference>
<dbReference type="EMBL" id="MNBE01000541">
    <property type="protein sequence ID" value="OKP09342.1"/>
    <property type="molecule type" value="Genomic_DNA"/>
</dbReference>
<proteinExistence type="predicted"/>
<keyword evidence="1" id="KW-0808">Transferase</keyword>
<protein>
    <submittedName>
        <fullName evidence="2">Uncharacterized protein</fullName>
    </submittedName>
</protein>
<dbReference type="InterPro" id="IPR036424">
    <property type="entry name" value="UPP_synth-like_sf"/>
</dbReference>
<dbReference type="GO" id="GO:0016765">
    <property type="term" value="F:transferase activity, transferring alkyl or aryl (other than methyl) groups"/>
    <property type="evidence" value="ECO:0007669"/>
    <property type="project" value="InterPro"/>
</dbReference>
<keyword evidence="4" id="KW-1185">Reference proteome</keyword>
<name>A0A1Q5UA49_9EURO</name>
<gene>
    <name evidence="3" type="ORF">PENSUB_5314</name>
    <name evidence="2" type="ORF">PENSUB_5320</name>
</gene>
<organism evidence="2 4">
    <name type="scientific">Penicillium subrubescens</name>
    <dbReference type="NCBI Taxonomy" id="1316194"/>
    <lineage>
        <taxon>Eukaryota</taxon>
        <taxon>Fungi</taxon>
        <taxon>Dikarya</taxon>
        <taxon>Ascomycota</taxon>
        <taxon>Pezizomycotina</taxon>
        <taxon>Eurotiomycetes</taxon>
        <taxon>Eurotiomycetidae</taxon>
        <taxon>Eurotiales</taxon>
        <taxon>Aspergillaceae</taxon>
        <taxon>Penicillium</taxon>
    </lineage>
</organism>
<evidence type="ECO:0000313" key="2">
    <source>
        <dbReference type="EMBL" id="OKP09336.1"/>
    </source>
</evidence>
<reference evidence="2 4" key="1">
    <citation type="submission" date="2016-10" db="EMBL/GenBank/DDBJ databases">
        <title>Genome sequence of the ascomycete fungus Penicillium subrubescens.</title>
        <authorList>
            <person name="De Vries R.P."/>
            <person name="Peng M."/>
            <person name="Dilokpimol A."/>
            <person name="Hilden K."/>
            <person name="Makela M.R."/>
            <person name="Grigoriev I."/>
            <person name="Riley R."/>
            <person name="Granchi Z."/>
        </authorList>
    </citation>
    <scope>NUCLEOTIDE SEQUENCE [LARGE SCALE GENOMIC DNA]</scope>
    <source>
        <strain evidence="2 4">CBS 132785</strain>
    </source>
</reference>
<dbReference type="EMBL" id="MNBE01000542">
    <property type="protein sequence ID" value="OKP09336.1"/>
    <property type="molecule type" value="Genomic_DNA"/>
</dbReference>
<dbReference type="AlphaFoldDB" id="A0A1Q5UA49"/>
<dbReference type="Proteomes" id="UP000186955">
    <property type="component" value="Unassembled WGS sequence"/>
</dbReference>
<dbReference type="Pfam" id="PF01255">
    <property type="entry name" value="Prenyltransf"/>
    <property type="match status" value="1"/>
</dbReference>